<organism evidence="3 4">
    <name type="scientific">Persicimonas caeni</name>
    <dbReference type="NCBI Taxonomy" id="2292766"/>
    <lineage>
        <taxon>Bacteria</taxon>
        <taxon>Deltaproteobacteria</taxon>
        <taxon>Bradymonadales</taxon>
        <taxon>Bradymonadaceae</taxon>
        <taxon>Persicimonas</taxon>
    </lineage>
</organism>
<reference evidence="3 4" key="1">
    <citation type="submission" date="2019-06" db="EMBL/GenBank/DDBJ databases">
        <title>Persicimonas caeni gen. nov., sp. nov., a predatory bacterium isolated from solar saltern.</title>
        <authorList>
            <person name="Wang S."/>
        </authorList>
    </citation>
    <scope>NUCLEOTIDE SEQUENCE [LARGE SCALE GENOMIC DNA]</scope>
    <source>
        <strain evidence="3 4">YN101</strain>
    </source>
</reference>
<accession>A0A5B8YDL1</accession>
<accession>A0A4Y6Q1D8</accession>
<feature type="compositionally biased region" description="Polar residues" evidence="1">
    <location>
        <begin position="1"/>
        <end position="28"/>
    </location>
</feature>
<dbReference type="InterPro" id="IPR013597">
    <property type="entry name" value="Mat_intron_G2"/>
</dbReference>
<name>A0A4Y6Q1D8_PERCE</name>
<dbReference type="EMBL" id="CP041186">
    <property type="protein sequence ID" value="QDG54047.1"/>
    <property type="molecule type" value="Genomic_DNA"/>
</dbReference>
<keyword evidence="4" id="KW-1185">Reference proteome</keyword>
<gene>
    <name evidence="3" type="ORF">FIV42_25885</name>
</gene>
<dbReference type="Proteomes" id="UP000315995">
    <property type="component" value="Chromosome"/>
</dbReference>
<protein>
    <recommendedName>
        <fullName evidence="2">Group II intron maturase-specific domain-containing protein</fullName>
    </recommendedName>
</protein>
<evidence type="ECO:0000259" key="2">
    <source>
        <dbReference type="Pfam" id="PF08388"/>
    </source>
</evidence>
<feature type="region of interest" description="Disordered" evidence="1">
    <location>
        <begin position="1"/>
        <end position="32"/>
    </location>
</feature>
<dbReference type="Pfam" id="PF08388">
    <property type="entry name" value="GIIM"/>
    <property type="match status" value="1"/>
</dbReference>
<dbReference type="AlphaFoldDB" id="A0A4Y6Q1D8"/>
<proteinExistence type="predicted"/>
<evidence type="ECO:0000313" key="4">
    <source>
        <dbReference type="Proteomes" id="UP000315995"/>
    </source>
</evidence>
<dbReference type="OrthoDB" id="9793236at2"/>
<feature type="domain" description="Group II intron maturase-specific" evidence="2">
    <location>
        <begin position="38"/>
        <end position="101"/>
    </location>
</feature>
<evidence type="ECO:0000256" key="1">
    <source>
        <dbReference type="SAM" id="MobiDB-lite"/>
    </source>
</evidence>
<sequence>MRRRPNSSTSPREVSTFWATPSSAGTSTRARRPNGGFFDRIRQLTPRTSGHSLATIIEAINRTVRGWYEYFKHSYFNVFDSLDGKIRRRLRAILRKRFKISGHTNHTDNVRWPNAYFANHGLFFMAEARRLELESLRKGTR</sequence>
<evidence type="ECO:0000313" key="3">
    <source>
        <dbReference type="EMBL" id="QDG54047.1"/>
    </source>
</evidence>